<protein>
    <submittedName>
        <fullName evidence="1">Uncharacterized protein</fullName>
    </submittedName>
</protein>
<evidence type="ECO:0000313" key="1">
    <source>
        <dbReference type="EMBL" id="KAI3664935.1"/>
    </source>
</evidence>
<name>A0ACB8XEH2_ARCLA</name>
<keyword evidence="2" id="KW-1185">Reference proteome</keyword>
<reference evidence="1 2" key="2">
    <citation type="journal article" date="2022" name="Mol. Ecol. Resour.">
        <title>The genomes of chicory, endive, great burdock and yacon provide insights into Asteraceae paleo-polyploidization history and plant inulin production.</title>
        <authorList>
            <person name="Fan W."/>
            <person name="Wang S."/>
            <person name="Wang H."/>
            <person name="Wang A."/>
            <person name="Jiang F."/>
            <person name="Liu H."/>
            <person name="Zhao H."/>
            <person name="Xu D."/>
            <person name="Zhang Y."/>
        </authorList>
    </citation>
    <scope>NUCLEOTIDE SEQUENCE [LARGE SCALE GENOMIC DNA]</scope>
    <source>
        <strain evidence="2">cv. Niubang</strain>
    </source>
</reference>
<gene>
    <name evidence="1" type="ORF">L6452_43548</name>
</gene>
<organism evidence="1 2">
    <name type="scientific">Arctium lappa</name>
    <name type="common">Greater burdock</name>
    <name type="synonym">Lappa major</name>
    <dbReference type="NCBI Taxonomy" id="4217"/>
    <lineage>
        <taxon>Eukaryota</taxon>
        <taxon>Viridiplantae</taxon>
        <taxon>Streptophyta</taxon>
        <taxon>Embryophyta</taxon>
        <taxon>Tracheophyta</taxon>
        <taxon>Spermatophyta</taxon>
        <taxon>Magnoliopsida</taxon>
        <taxon>eudicotyledons</taxon>
        <taxon>Gunneridae</taxon>
        <taxon>Pentapetalae</taxon>
        <taxon>asterids</taxon>
        <taxon>campanulids</taxon>
        <taxon>Asterales</taxon>
        <taxon>Asteraceae</taxon>
        <taxon>Carduoideae</taxon>
        <taxon>Cardueae</taxon>
        <taxon>Arctiinae</taxon>
        <taxon>Arctium</taxon>
    </lineage>
</organism>
<accession>A0ACB8XEH2</accession>
<dbReference type="Proteomes" id="UP001055879">
    <property type="component" value="Linkage Group LG18"/>
</dbReference>
<reference evidence="2" key="1">
    <citation type="journal article" date="2022" name="Mol. Ecol. Resour.">
        <title>The genomes of chicory, endive, great burdock and yacon provide insights into Asteraceae palaeo-polyploidization history and plant inulin production.</title>
        <authorList>
            <person name="Fan W."/>
            <person name="Wang S."/>
            <person name="Wang H."/>
            <person name="Wang A."/>
            <person name="Jiang F."/>
            <person name="Liu H."/>
            <person name="Zhao H."/>
            <person name="Xu D."/>
            <person name="Zhang Y."/>
        </authorList>
    </citation>
    <scope>NUCLEOTIDE SEQUENCE [LARGE SCALE GENOMIC DNA]</scope>
    <source>
        <strain evidence="2">cv. Niubang</strain>
    </source>
</reference>
<dbReference type="EMBL" id="CM042064">
    <property type="protein sequence ID" value="KAI3664935.1"/>
    <property type="molecule type" value="Genomic_DNA"/>
</dbReference>
<proteinExistence type="predicted"/>
<sequence>MSTSDSNSNNSSQFTLRSILDKEKLDGTNFIEWFRLLRVVLRHEKKFYVLETPPPNVPVKNAPTEVITAYDKYEDDYLIVGCLMLATMTPELLRDHENMTAWYMISSLKSMFQLQIKRKIFDTFKALSACKMTERSSVSAHILKMKGYFDQLTRLGFPLGQELEIDMVLNSLSKTDKQFIKDYNMKDKGKGGIPEVAVWYNCFHHGHQMRTCPARLAEIKKQKATRVGPSGVKSWIRTVLRDEGSRRDKVLGIKIYRGRSKCLIRLSKSTYIDKILKHFKMKGSKKENLPIEHSVHLSETQSPSTKEDMNRMKGVPCVSANCSIMYSMLMY</sequence>
<comment type="caution">
    <text evidence="1">The sequence shown here is derived from an EMBL/GenBank/DDBJ whole genome shotgun (WGS) entry which is preliminary data.</text>
</comment>
<evidence type="ECO:0000313" key="2">
    <source>
        <dbReference type="Proteomes" id="UP001055879"/>
    </source>
</evidence>